<dbReference type="Pfam" id="PF13176">
    <property type="entry name" value="TPR_7"/>
    <property type="match status" value="1"/>
</dbReference>
<dbReference type="Gene3D" id="2.60.120.620">
    <property type="entry name" value="q2cbj1_9rhob like domain"/>
    <property type="match status" value="1"/>
</dbReference>
<evidence type="ECO:0000256" key="2">
    <source>
        <dbReference type="ARBA" id="ARBA00022803"/>
    </source>
</evidence>
<dbReference type="SMART" id="SM00028">
    <property type="entry name" value="TPR"/>
    <property type="match status" value="7"/>
</dbReference>
<comment type="caution">
    <text evidence="4">The sequence shown here is derived from an EMBL/GenBank/DDBJ whole genome shotgun (WGS) entry which is preliminary data.</text>
</comment>
<keyword evidence="1" id="KW-0677">Repeat</keyword>
<dbReference type="Gene3D" id="1.25.40.10">
    <property type="entry name" value="Tetratricopeptide repeat domain"/>
    <property type="match status" value="3"/>
</dbReference>
<dbReference type="PANTHER" id="PTHR44943">
    <property type="entry name" value="CELLULOSE SYNTHASE OPERON PROTEIN C"/>
    <property type="match status" value="1"/>
</dbReference>
<dbReference type="EMBL" id="JAMGBD010000001">
    <property type="protein sequence ID" value="MCL6683614.1"/>
    <property type="molecule type" value="Genomic_DNA"/>
</dbReference>
<dbReference type="Proteomes" id="UP001165363">
    <property type="component" value="Unassembled WGS sequence"/>
</dbReference>
<keyword evidence="2 3" id="KW-0802">TPR repeat</keyword>
<reference evidence="4" key="1">
    <citation type="submission" date="2022-05" db="EMBL/GenBank/DDBJ databases">
        <authorList>
            <person name="Jo J.-H."/>
            <person name="Im W.-T."/>
        </authorList>
    </citation>
    <scope>NUCLEOTIDE SEQUENCE</scope>
    <source>
        <strain evidence="4">SE158</strain>
    </source>
</reference>
<name>A0ABT0RLU3_9SPHN</name>
<accession>A0ABT0RLU3</accession>
<dbReference type="InterPro" id="IPR011990">
    <property type="entry name" value="TPR-like_helical_dom_sf"/>
</dbReference>
<dbReference type="Pfam" id="PF13432">
    <property type="entry name" value="TPR_16"/>
    <property type="match status" value="2"/>
</dbReference>
<proteinExistence type="predicted"/>
<dbReference type="PROSITE" id="PS50005">
    <property type="entry name" value="TPR"/>
    <property type="match status" value="1"/>
</dbReference>
<dbReference type="InterPro" id="IPR012668">
    <property type="entry name" value="CHP02466"/>
</dbReference>
<dbReference type="InterPro" id="IPR051685">
    <property type="entry name" value="Ycf3/AcsC/BcsC/TPR_MFPF"/>
</dbReference>
<keyword evidence="5" id="KW-1185">Reference proteome</keyword>
<dbReference type="Pfam" id="PF13759">
    <property type="entry name" value="2OG-FeII_Oxy_5"/>
    <property type="match status" value="1"/>
</dbReference>
<evidence type="ECO:0000256" key="1">
    <source>
        <dbReference type="ARBA" id="ARBA00022737"/>
    </source>
</evidence>
<protein>
    <submittedName>
        <fullName evidence="4">2OG-Fe(II) oxygenase</fullName>
    </submittedName>
</protein>
<dbReference type="PANTHER" id="PTHR44943:SF8">
    <property type="entry name" value="TPR REPEAT-CONTAINING PROTEIN MJ0263"/>
    <property type="match status" value="1"/>
</dbReference>
<dbReference type="RefSeq" id="WP_249847664.1">
    <property type="nucleotide sequence ID" value="NZ_JAMGBD010000001.1"/>
</dbReference>
<dbReference type="InterPro" id="IPR019734">
    <property type="entry name" value="TPR_rpt"/>
</dbReference>
<evidence type="ECO:0000313" key="4">
    <source>
        <dbReference type="EMBL" id="MCL6683614.1"/>
    </source>
</evidence>
<dbReference type="SUPFAM" id="SSF48452">
    <property type="entry name" value="TPR-like"/>
    <property type="match status" value="2"/>
</dbReference>
<sequence length="605" mass="66784">MIALSSVMTQLQRAQMLQQQGRVGEAWALLATLRSAINGNGQALRLYALVAHSVGRIDEAAEALEQIITLEREPPEIVGALADMLSSAGRHEEALRNWDRLVAQHPKVADAHLNRAVTAANAGRHDLAVEAAAAGLQHFPGHARLIATKAMALKNIGRIEEAVSLFEIAVAADPERALTRHNQAVTLRAACRYDEACEAYAEAERLGMHGAQFHANWAAAALEAGCVEEATDLYKKALAEDPAHKESRKALTRLEIEYRGGGDAFAHYEAEVRARGFAAEPYLDWIDALMRNNRPVEAAEVASEALSRHPDQPTLRTIAPYLKGMTGKPGPWLDALEEEAVRRPGDTHLADSIQMLSIRAGRWDRAEELLRQQLARDPDNQLVWAKLSIVWRMLDDPREHWLCDYDRLVMVTEVPSPDGLLDPAQYARIMATALDPLHQTRHAPGDQTLRGGTQSSGDLFARLDPKIQGFRKAILLAAGDMVAALPADPAHPFLRRTSDRLGFSGSWSVRLQSGGHHVSHVHSEGWMSSAYYARLPETTEQAPNPHEGWIQFGVPPDNFGMDLEPRLIIEPKPGRLVLFPSYMWHGTIPFQSGDRLTAAFDYLPL</sequence>
<evidence type="ECO:0000313" key="5">
    <source>
        <dbReference type="Proteomes" id="UP001165363"/>
    </source>
</evidence>
<gene>
    <name evidence="4" type="ORF">LZ536_06835</name>
</gene>
<evidence type="ECO:0000256" key="3">
    <source>
        <dbReference type="PROSITE-ProRule" id="PRU00339"/>
    </source>
</evidence>
<feature type="repeat" description="TPR" evidence="3">
    <location>
        <begin position="143"/>
        <end position="176"/>
    </location>
</feature>
<organism evidence="4 5">
    <name type="scientific">Sphingomonas alba</name>
    <dbReference type="NCBI Taxonomy" id="2908208"/>
    <lineage>
        <taxon>Bacteria</taxon>
        <taxon>Pseudomonadati</taxon>
        <taxon>Pseudomonadota</taxon>
        <taxon>Alphaproteobacteria</taxon>
        <taxon>Sphingomonadales</taxon>
        <taxon>Sphingomonadaceae</taxon>
        <taxon>Sphingomonas</taxon>
    </lineage>
</organism>